<dbReference type="Gene3D" id="2.170.150.20">
    <property type="entry name" value="Peptide methionine sulfoxide reductase"/>
    <property type="match status" value="1"/>
</dbReference>
<evidence type="ECO:0000313" key="5">
    <source>
        <dbReference type="EMBL" id="MBC8590942.1"/>
    </source>
</evidence>
<dbReference type="AlphaFoldDB" id="A0A926F0M8"/>
<protein>
    <recommendedName>
        <fullName evidence="3">Peptide methionine sulfoxide reductase MsrB</fullName>
        <ecNumber evidence="3">1.8.4.12</ecNumber>
    </recommendedName>
    <alternativeName>
        <fullName evidence="3">Peptide-methionine (R)-S-oxide reductase</fullName>
    </alternativeName>
</protein>
<comment type="caution">
    <text evidence="3">Lacks conserved residue(s) required for the propagation of feature annotation.</text>
</comment>
<dbReference type="GO" id="GO:0006979">
    <property type="term" value="P:response to oxidative stress"/>
    <property type="evidence" value="ECO:0007669"/>
    <property type="project" value="InterPro"/>
</dbReference>
<dbReference type="Pfam" id="PF01641">
    <property type="entry name" value="SelR"/>
    <property type="match status" value="1"/>
</dbReference>
<proteinExistence type="inferred from homology"/>
<dbReference type="HAMAP" id="MF_01400">
    <property type="entry name" value="MsrB"/>
    <property type="match status" value="1"/>
</dbReference>
<dbReference type="SUPFAM" id="SSF51316">
    <property type="entry name" value="Mss4-like"/>
    <property type="match status" value="1"/>
</dbReference>
<feature type="domain" description="MsrB" evidence="4">
    <location>
        <begin position="12"/>
        <end position="135"/>
    </location>
</feature>
<comment type="catalytic activity">
    <reaction evidence="2 3">
        <text>L-methionyl-[protein] + [thioredoxin]-disulfide + H2O = L-methionyl-(R)-S-oxide-[protein] + [thioredoxin]-dithiol</text>
        <dbReference type="Rhea" id="RHEA:24164"/>
        <dbReference type="Rhea" id="RHEA-COMP:10698"/>
        <dbReference type="Rhea" id="RHEA-COMP:10700"/>
        <dbReference type="Rhea" id="RHEA-COMP:12313"/>
        <dbReference type="Rhea" id="RHEA-COMP:12314"/>
        <dbReference type="ChEBI" id="CHEBI:15377"/>
        <dbReference type="ChEBI" id="CHEBI:16044"/>
        <dbReference type="ChEBI" id="CHEBI:29950"/>
        <dbReference type="ChEBI" id="CHEBI:45764"/>
        <dbReference type="ChEBI" id="CHEBI:50058"/>
        <dbReference type="EC" id="1.8.4.12"/>
    </reaction>
</comment>
<evidence type="ECO:0000313" key="6">
    <source>
        <dbReference type="Proteomes" id="UP000601522"/>
    </source>
</evidence>
<dbReference type="InterPro" id="IPR002579">
    <property type="entry name" value="Met_Sox_Rdtase_MsrB_dom"/>
</dbReference>
<comment type="similarity">
    <text evidence="3">Belongs to the MsrB Met sulfoxide reductase family.</text>
</comment>
<evidence type="ECO:0000256" key="2">
    <source>
        <dbReference type="ARBA" id="ARBA00048488"/>
    </source>
</evidence>
<evidence type="ECO:0000259" key="4">
    <source>
        <dbReference type="PROSITE" id="PS51790"/>
    </source>
</evidence>
<accession>A0A926F0M8</accession>
<organism evidence="5 6">
    <name type="scientific">Wansuia hejianensis</name>
    <dbReference type="NCBI Taxonomy" id="2763667"/>
    <lineage>
        <taxon>Bacteria</taxon>
        <taxon>Bacillati</taxon>
        <taxon>Bacillota</taxon>
        <taxon>Clostridia</taxon>
        <taxon>Lachnospirales</taxon>
        <taxon>Lachnospiraceae</taxon>
        <taxon>Wansuia</taxon>
    </lineage>
</organism>
<gene>
    <name evidence="3 5" type="primary">msrB</name>
    <name evidence="5" type="ORF">H8689_07430</name>
</gene>
<feature type="active site" description="Nucleophile" evidence="3">
    <location>
        <position position="124"/>
    </location>
</feature>
<sequence>MYVNKKYIKPIDEEIRKKLSDLEYRVTQENATERPFSHEYDEKFEDGIYVDIVSGEPLFSSKDKYDAGCGWPSFTKPIEKDHVVDKRDISHGMIRTEVRSKYGDSHLGHVFPDGPKDKGGLRYCINGASLRFIRKEDLEKEGYGEYLSLFE</sequence>
<dbReference type="PANTHER" id="PTHR10173:SF59">
    <property type="entry name" value="PEPTIDE METHIONINE SULFOXIDE REDUCTASE MSRA_MSRB"/>
    <property type="match status" value="1"/>
</dbReference>
<dbReference type="Proteomes" id="UP000601522">
    <property type="component" value="Unassembled WGS sequence"/>
</dbReference>
<dbReference type="GO" id="GO:0033743">
    <property type="term" value="F:peptide-methionine (R)-S-oxide reductase activity"/>
    <property type="evidence" value="ECO:0007669"/>
    <property type="project" value="UniProtKB-UniRule"/>
</dbReference>
<dbReference type="GO" id="GO:0005737">
    <property type="term" value="C:cytoplasm"/>
    <property type="evidence" value="ECO:0007669"/>
    <property type="project" value="TreeGrafter"/>
</dbReference>
<dbReference type="InterPro" id="IPR028427">
    <property type="entry name" value="Met_Sox_Rdtase_MsrB"/>
</dbReference>
<dbReference type="InterPro" id="IPR011057">
    <property type="entry name" value="Mss4-like_sf"/>
</dbReference>
<evidence type="ECO:0000256" key="1">
    <source>
        <dbReference type="ARBA" id="ARBA00023002"/>
    </source>
</evidence>
<dbReference type="PROSITE" id="PS51790">
    <property type="entry name" value="MSRB"/>
    <property type="match status" value="1"/>
</dbReference>
<dbReference type="FunFam" id="2.170.150.20:FF:000003">
    <property type="entry name" value="Peptide methionine sulfoxide reductase MsrB"/>
    <property type="match status" value="1"/>
</dbReference>
<reference evidence="5 6" key="1">
    <citation type="submission" date="2020-08" db="EMBL/GenBank/DDBJ databases">
        <title>Genome public.</title>
        <authorList>
            <person name="Liu C."/>
            <person name="Sun Q."/>
        </authorList>
    </citation>
    <scope>NUCLEOTIDE SEQUENCE [LARGE SCALE GENOMIC DNA]</scope>
    <source>
        <strain evidence="5 6">NSJ-26</strain>
    </source>
</reference>
<dbReference type="GO" id="GO:0030091">
    <property type="term" value="P:protein repair"/>
    <property type="evidence" value="ECO:0007669"/>
    <property type="project" value="InterPro"/>
</dbReference>
<name>A0A926F0M8_9FIRM</name>
<evidence type="ECO:0000256" key="3">
    <source>
        <dbReference type="HAMAP-Rule" id="MF_01400"/>
    </source>
</evidence>
<dbReference type="PANTHER" id="PTHR10173">
    <property type="entry name" value="METHIONINE SULFOXIDE REDUCTASE"/>
    <property type="match status" value="1"/>
</dbReference>
<comment type="caution">
    <text evidence="5">The sequence shown here is derived from an EMBL/GenBank/DDBJ whole genome shotgun (WGS) entry which is preliminary data.</text>
</comment>
<keyword evidence="1 3" id="KW-0560">Oxidoreductase</keyword>
<keyword evidence="6" id="KW-1185">Reference proteome</keyword>
<dbReference type="EC" id="1.8.4.12" evidence="3"/>
<dbReference type="EMBL" id="JACRTK010000003">
    <property type="protein sequence ID" value="MBC8590942.1"/>
    <property type="molecule type" value="Genomic_DNA"/>
</dbReference>
<dbReference type="NCBIfam" id="TIGR00357">
    <property type="entry name" value="peptide-methionine (R)-S-oxide reductase MsrB"/>
    <property type="match status" value="1"/>
</dbReference>